<dbReference type="RefSeq" id="WP_216770693.1">
    <property type="nucleotide sequence ID" value="NZ_JAHLEP010000044.1"/>
</dbReference>
<proteinExistence type="predicted"/>
<dbReference type="AlphaFoldDB" id="A0AAW8WGV4"/>
<sequence>MERVSAQLAVQRYLDQYVEGFQDCSVADIKKRFPPQKANKAAFVMLARRMLGISQNVIVVPEVNPLVVIKTVRLTGNEKPAESMVFQKIDFTEWCGNIVWHETKTYKFFANTFLAMFVYQQYPAGKRVADEDIIFKGIKVVKIPDYDLDHGIQDMRNEVRRLVNQDQLEVTETRNSAGQVRRFNNLPGISFNGICHLRPGGVNGEDMVDLPNGQRIALQRFWLNSGYIKRLLEE</sequence>
<dbReference type="CDD" id="cd22355">
    <property type="entry name" value="Sau3AI_C"/>
    <property type="match status" value="1"/>
</dbReference>
<protein>
    <submittedName>
        <fullName evidence="1">DNA mismatch repair protein MutH</fullName>
    </submittedName>
</protein>
<evidence type="ECO:0000313" key="2">
    <source>
        <dbReference type="Proteomes" id="UP001263852"/>
    </source>
</evidence>
<organism evidence="1 2">
    <name type="scientific">Lactiplantibacillus pentosus</name>
    <name type="common">Lactobacillus pentosus</name>
    <dbReference type="NCBI Taxonomy" id="1589"/>
    <lineage>
        <taxon>Bacteria</taxon>
        <taxon>Bacillati</taxon>
        <taxon>Bacillota</taxon>
        <taxon>Bacilli</taxon>
        <taxon>Lactobacillales</taxon>
        <taxon>Lactobacillaceae</taxon>
        <taxon>Lactiplantibacillus</taxon>
    </lineage>
</organism>
<comment type="caution">
    <text evidence="1">The sequence shown here is derived from an EMBL/GenBank/DDBJ whole genome shotgun (WGS) entry which is preliminary data.</text>
</comment>
<reference evidence="1" key="1">
    <citation type="submission" date="2023-08" db="EMBL/GenBank/DDBJ databases">
        <authorList>
            <person name="Page C.A."/>
            <person name="Perez-Diaz I.M."/>
        </authorList>
    </citation>
    <scope>NUCLEOTIDE SEQUENCE</scope>
    <source>
        <strain evidence="1">1.8.9</strain>
    </source>
</reference>
<dbReference type="EMBL" id="JAVLAO010000003">
    <property type="protein sequence ID" value="MDT7040542.1"/>
    <property type="molecule type" value="Genomic_DNA"/>
</dbReference>
<dbReference type="Proteomes" id="UP001263852">
    <property type="component" value="Unassembled WGS sequence"/>
</dbReference>
<evidence type="ECO:0000313" key="1">
    <source>
        <dbReference type="EMBL" id="MDT7040542.1"/>
    </source>
</evidence>
<name>A0AAW8WGV4_LACPE</name>
<accession>A0AAW8WGV4</accession>
<gene>
    <name evidence="1" type="ORF">RI555_16640</name>
</gene>